<organism evidence="1 2">
    <name type="scientific">Moraxella canis</name>
    <dbReference type="NCBI Taxonomy" id="90239"/>
    <lineage>
        <taxon>Bacteria</taxon>
        <taxon>Pseudomonadati</taxon>
        <taxon>Pseudomonadota</taxon>
        <taxon>Gammaproteobacteria</taxon>
        <taxon>Moraxellales</taxon>
        <taxon>Moraxellaceae</taxon>
        <taxon>Moraxella</taxon>
    </lineage>
</organism>
<dbReference type="AlphaFoldDB" id="A0A1S9ZND6"/>
<evidence type="ECO:0000313" key="2">
    <source>
        <dbReference type="Proteomes" id="UP000190322"/>
    </source>
</evidence>
<accession>A0A1S9ZND6</accession>
<reference evidence="1 2" key="1">
    <citation type="submission" date="2017-02" db="EMBL/GenBank/DDBJ databases">
        <title>Draft genome sequence of Moraxella canis CCUG 8415A type strain.</title>
        <authorList>
            <person name="Engstrom-Jakobsson H."/>
            <person name="Salva-Serra F."/>
            <person name="Thorell K."/>
            <person name="Gonzales-Siles L."/>
            <person name="Karlsson R."/>
            <person name="Boulund F."/>
            <person name="Engstrand L."/>
            <person name="Moore E."/>
        </authorList>
    </citation>
    <scope>NUCLEOTIDE SEQUENCE [LARGE SCALE GENOMIC DNA]</scope>
    <source>
        <strain evidence="1 2">CCUG 8415A</strain>
    </source>
</reference>
<comment type="caution">
    <text evidence="1">The sequence shown here is derived from an EMBL/GenBank/DDBJ whole genome shotgun (WGS) entry which is preliminary data.</text>
</comment>
<proteinExistence type="predicted"/>
<sequence>MPSEQLIQNELYTKNLKILDKYECFGLGETTVRALMSGKYINRFSLKKTLLDKKPDVLILDNNKNIIIYVEQKIPEKFKKEMDIRNAIAQNIEVAKALHSRIYIVSDGGEFIWVNPQTGNFILDENGNRINVQIQPGTNDKEIANLIHNISLSISEFNDKILKKEYLDPTSLAQKINKILVNLTFASAKISLYTFVELFLFKYLSDIKILEGENSFQYIANMYKEDYKLVDPSVTDAKILGKYLDCGRATMIKLFPASLDGTSIINGQVFHSTKNEFNEYVSEDNTDKIFREVIQEFEKYVHIPPVFYKDSYKDQNAALN</sequence>
<gene>
    <name evidence="1" type="ORF">B0180_02350</name>
</gene>
<dbReference type="Proteomes" id="UP000190322">
    <property type="component" value="Unassembled WGS sequence"/>
</dbReference>
<evidence type="ECO:0000313" key="1">
    <source>
        <dbReference type="EMBL" id="OOR84787.1"/>
    </source>
</evidence>
<dbReference type="RefSeq" id="WP_078255513.1">
    <property type="nucleotide sequence ID" value="NZ_MUXT01000003.1"/>
</dbReference>
<protein>
    <submittedName>
        <fullName evidence="1">Uncharacterized protein</fullName>
    </submittedName>
</protein>
<dbReference type="EMBL" id="MUXT01000003">
    <property type="protein sequence ID" value="OOR84787.1"/>
    <property type="molecule type" value="Genomic_DNA"/>
</dbReference>
<name>A0A1S9ZND6_9GAMM</name>